<dbReference type="Gene3D" id="3.90.850.10">
    <property type="entry name" value="Fumarylacetoacetase-like, C-terminal domain"/>
    <property type="match status" value="1"/>
</dbReference>
<name>A0A5C0AYP7_9BURK</name>
<dbReference type="Proteomes" id="UP000325161">
    <property type="component" value="Chromosome"/>
</dbReference>
<dbReference type="PANTHER" id="PTHR30143">
    <property type="entry name" value="ACID HYDRATASE"/>
    <property type="match status" value="1"/>
</dbReference>
<dbReference type="RefSeq" id="WP_148814393.1">
    <property type="nucleotide sequence ID" value="NZ_CP043046.1"/>
</dbReference>
<dbReference type="OrthoDB" id="8961539at2"/>
<dbReference type="SUPFAM" id="SSF56529">
    <property type="entry name" value="FAH"/>
    <property type="match status" value="1"/>
</dbReference>
<dbReference type="InterPro" id="IPR036663">
    <property type="entry name" value="Fumarylacetoacetase_C_sf"/>
</dbReference>
<protein>
    <submittedName>
        <fullName evidence="1">2-keto-4-pentenoate hydratase</fullName>
    </submittedName>
</protein>
<dbReference type="GO" id="GO:0005737">
    <property type="term" value="C:cytoplasm"/>
    <property type="evidence" value="ECO:0007669"/>
    <property type="project" value="TreeGrafter"/>
</dbReference>
<evidence type="ECO:0000313" key="1">
    <source>
        <dbReference type="EMBL" id="QEI06010.1"/>
    </source>
</evidence>
<evidence type="ECO:0000313" key="2">
    <source>
        <dbReference type="Proteomes" id="UP000325161"/>
    </source>
</evidence>
<dbReference type="AlphaFoldDB" id="A0A5C0AYP7"/>
<organism evidence="1 2">
    <name type="scientific">Pigmentiphaga aceris</name>
    <dbReference type="NCBI Taxonomy" id="1940612"/>
    <lineage>
        <taxon>Bacteria</taxon>
        <taxon>Pseudomonadati</taxon>
        <taxon>Pseudomonadota</taxon>
        <taxon>Betaproteobacteria</taxon>
        <taxon>Burkholderiales</taxon>
        <taxon>Alcaligenaceae</taxon>
        <taxon>Pigmentiphaga</taxon>
    </lineage>
</organism>
<reference evidence="1 2" key="1">
    <citation type="submission" date="2019-08" db="EMBL/GenBank/DDBJ databases">
        <title>Amphibian skin-associated Pigmentiphaga: genome sequence and occurrence across geography and hosts.</title>
        <authorList>
            <person name="Bletz M.C."/>
            <person name="Bunk B."/>
            <person name="Sproeer C."/>
            <person name="Biwer P."/>
            <person name="Reiter S."/>
            <person name="Rabemananjara F.C.E."/>
            <person name="Schulz S."/>
            <person name="Overmann J."/>
            <person name="Vences M."/>
        </authorList>
    </citation>
    <scope>NUCLEOTIDE SEQUENCE [LARGE SCALE GENOMIC DNA]</scope>
    <source>
        <strain evidence="1 2">Mada1488</strain>
    </source>
</reference>
<accession>A0A5C0AYP7</accession>
<keyword evidence="2" id="KW-1185">Reference proteome</keyword>
<dbReference type="GO" id="GO:0008684">
    <property type="term" value="F:2-oxopent-4-enoate hydratase activity"/>
    <property type="evidence" value="ECO:0007669"/>
    <property type="project" value="TreeGrafter"/>
</dbReference>
<dbReference type="KEGG" id="pacr:FXN63_09300"/>
<sequence length="262" mass="27137">MTSSAFASQPTAGFDPAATAAVLAAARTGLRPLELSTDLRPPTLADAYLAQDIVVLGRGEVAGWKVGADTPEAEPLRGALATDSVFQGRAVRLDANTFNVIGVEAELVYLVGKDLPPRATPYTEAEVLDAIASVHAGIEIVDTRFAEWGKQDKWSRTADQANHGALIVGEGHANVRAITSTAQPVRLLIDGEVAAEHVGGNSAGDTVRLLVWMANLGAVSLGGLRAGQYITSGSTTGSIFVAQGAQVIAEFPGVGRAELLLT</sequence>
<proteinExistence type="predicted"/>
<dbReference type="EMBL" id="CP043046">
    <property type="protein sequence ID" value="QEI06010.1"/>
    <property type="molecule type" value="Genomic_DNA"/>
</dbReference>
<dbReference type="InterPro" id="IPR050772">
    <property type="entry name" value="Hydratase-Decarb/MhpD_sf"/>
</dbReference>
<dbReference type="PANTHER" id="PTHR30143:SF0">
    <property type="entry name" value="2-KETO-4-PENTENOATE HYDRATASE"/>
    <property type="match status" value="1"/>
</dbReference>
<gene>
    <name evidence="1" type="ORF">FXN63_09300</name>
</gene>